<dbReference type="EMBL" id="GDHC01001020">
    <property type="protein sequence ID" value="JAQ17609.1"/>
    <property type="molecule type" value="Transcribed_RNA"/>
</dbReference>
<evidence type="ECO:0000313" key="2">
    <source>
        <dbReference type="EMBL" id="JAQ17609.1"/>
    </source>
</evidence>
<reference evidence="2" key="1">
    <citation type="journal article" date="2016" name="Gigascience">
        <title>De novo construction of an expanded transcriptome assembly for the western tarnished plant bug, Lygus hesperus.</title>
        <authorList>
            <person name="Tassone E.E."/>
            <person name="Geib S.M."/>
            <person name="Hall B."/>
            <person name="Fabrick J.A."/>
            <person name="Brent C.S."/>
            <person name="Hull J.J."/>
        </authorList>
    </citation>
    <scope>NUCLEOTIDE SEQUENCE</scope>
</reference>
<feature type="region of interest" description="Disordered" evidence="1">
    <location>
        <begin position="130"/>
        <end position="154"/>
    </location>
</feature>
<accession>A0A146MDV1</accession>
<protein>
    <submittedName>
        <fullName evidence="2">Uncharacterized protein</fullName>
    </submittedName>
</protein>
<evidence type="ECO:0000256" key="1">
    <source>
        <dbReference type="SAM" id="MobiDB-lite"/>
    </source>
</evidence>
<feature type="region of interest" description="Disordered" evidence="1">
    <location>
        <begin position="20"/>
        <end position="79"/>
    </location>
</feature>
<gene>
    <name evidence="2" type="ORF">g.80072</name>
</gene>
<dbReference type="AlphaFoldDB" id="A0A146MDV1"/>
<sequence length="289" mass="32700">MESLKKSDKFLELLKKFQVTKPPNSSTTGKVVKRPKNKLRDSGRGISTGISTACGRNIPILKPTPTKPSRGNPNFVSPPHNHRSAFVPVLSPMKPKDYIQSVNKLRSSQSVHPRDFSLNEKRPVYDEMENCEHGTSNTNHSNSRDSGFEPSNPLNSSYCSASKNTSPVQMKARRLQNIPENPYRHSKAPSPVFVRPKTPPYKPRTAEKLWVKTQTDFVETVRSFTSQNMFTTPEILFHLNNLQLNITKKISKSIFLNRISSREKIRLRSDENAGSKNQLLMSWLLNSGV</sequence>
<organism evidence="2">
    <name type="scientific">Lygus hesperus</name>
    <name type="common">Western plant bug</name>
    <dbReference type="NCBI Taxonomy" id="30085"/>
    <lineage>
        <taxon>Eukaryota</taxon>
        <taxon>Metazoa</taxon>
        <taxon>Ecdysozoa</taxon>
        <taxon>Arthropoda</taxon>
        <taxon>Hexapoda</taxon>
        <taxon>Insecta</taxon>
        <taxon>Pterygota</taxon>
        <taxon>Neoptera</taxon>
        <taxon>Paraneoptera</taxon>
        <taxon>Hemiptera</taxon>
        <taxon>Heteroptera</taxon>
        <taxon>Panheteroptera</taxon>
        <taxon>Cimicomorpha</taxon>
        <taxon>Miridae</taxon>
        <taxon>Mirini</taxon>
        <taxon>Lygus</taxon>
    </lineage>
</organism>
<name>A0A146MDV1_LYGHE</name>
<proteinExistence type="predicted"/>